<reference evidence="1" key="1">
    <citation type="journal article" date="2020" name="Nature">
        <title>Giant virus diversity and host interactions through global metagenomics.</title>
        <authorList>
            <person name="Schulz F."/>
            <person name="Roux S."/>
            <person name="Paez-Espino D."/>
            <person name="Jungbluth S."/>
            <person name="Walsh D.A."/>
            <person name="Denef V.J."/>
            <person name="McMahon K.D."/>
            <person name="Konstantinidis K.T."/>
            <person name="Eloe-Fadrosh E.A."/>
            <person name="Kyrpides N.C."/>
            <person name="Woyke T."/>
        </authorList>
    </citation>
    <scope>NUCLEOTIDE SEQUENCE</scope>
    <source>
        <strain evidence="1">GVMAG-M-3300009180-1</strain>
    </source>
</reference>
<evidence type="ECO:0000313" key="1">
    <source>
        <dbReference type="EMBL" id="QHT35364.1"/>
    </source>
</evidence>
<dbReference type="AlphaFoldDB" id="A0A6C0F220"/>
<dbReference type="EMBL" id="MN739020">
    <property type="protein sequence ID" value="QHT35364.1"/>
    <property type="molecule type" value="Genomic_DNA"/>
</dbReference>
<proteinExistence type="predicted"/>
<protein>
    <submittedName>
        <fullName evidence="1">Uncharacterized protein</fullName>
    </submittedName>
</protein>
<name>A0A6C0F220_9ZZZZ</name>
<sequence length="30" mass="3775">MDIYKMSKNKYTKNFLKLDFIKKWFVSIML</sequence>
<accession>A0A6C0F220</accession>
<organism evidence="1">
    <name type="scientific">viral metagenome</name>
    <dbReference type="NCBI Taxonomy" id="1070528"/>
    <lineage>
        <taxon>unclassified sequences</taxon>
        <taxon>metagenomes</taxon>
        <taxon>organismal metagenomes</taxon>
    </lineage>
</organism>